<dbReference type="Pfam" id="PF24336">
    <property type="entry name" value="DUF7504"/>
    <property type="match status" value="1"/>
</dbReference>
<dbReference type="InterPro" id="IPR055927">
    <property type="entry name" value="DUF7504"/>
</dbReference>
<protein>
    <submittedName>
        <fullName evidence="1">Uncharacterized protein</fullName>
    </submittedName>
</protein>
<dbReference type="Proteomes" id="UP000219453">
    <property type="component" value="Unassembled WGS sequence"/>
</dbReference>
<accession>A0A285NEC9</accession>
<sequence length="199" mass="21180">MAGRDSRSPNERVCPGVVEPGTNVLVLAAGDDAPGDVCTDLCADDGSPGDVLLVECSRDPVDCLDKLAAHSASGRKRLVAVGDDAELRTTRPRIEAKPIPDPTDLSTLGITISEFLGGSSDGGTTVCFHSLTDLLDRASLERVFRFLHVLTSRVDAADAVAHYHLDPASHSVRDVKTIAALFDATVDRFDGEWVLDRAE</sequence>
<evidence type="ECO:0000313" key="1">
    <source>
        <dbReference type="EMBL" id="SNZ06276.1"/>
    </source>
</evidence>
<reference evidence="1 2" key="1">
    <citation type="submission" date="2017-09" db="EMBL/GenBank/DDBJ databases">
        <authorList>
            <person name="Ehlers B."/>
            <person name="Leendertz F.H."/>
        </authorList>
    </citation>
    <scope>NUCLEOTIDE SEQUENCE [LARGE SCALE GENOMIC DNA]</scope>
    <source>
        <strain evidence="1 2">DSM 27208</strain>
    </source>
</reference>
<evidence type="ECO:0000313" key="2">
    <source>
        <dbReference type="Proteomes" id="UP000219453"/>
    </source>
</evidence>
<proteinExistence type="predicted"/>
<gene>
    <name evidence="1" type="ORF">SAMN06269185_1112</name>
</gene>
<dbReference type="EMBL" id="OBEJ01000001">
    <property type="protein sequence ID" value="SNZ06276.1"/>
    <property type="molecule type" value="Genomic_DNA"/>
</dbReference>
<dbReference type="RefSeq" id="WP_097008056.1">
    <property type="nucleotide sequence ID" value="NZ_OBEJ01000001.1"/>
</dbReference>
<name>A0A285NEC9_NATPI</name>
<keyword evidence="2" id="KW-1185">Reference proteome</keyword>
<dbReference type="OrthoDB" id="109251at2157"/>
<organism evidence="1 2">
    <name type="scientific">Natronoarchaeum philippinense</name>
    <dbReference type="NCBI Taxonomy" id="558529"/>
    <lineage>
        <taxon>Archaea</taxon>
        <taxon>Methanobacteriati</taxon>
        <taxon>Methanobacteriota</taxon>
        <taxon>Stenosarchaea group</taxon>
        <taxon>Halobacteria</taxon>
        <taxon>Halobacteriales</taxon>
        <taxon>Natronoarchaeaceae</taxon>
    </lineage>
</organism>
<dbReference type="AlphaFoldDB" id="A0A285NEC9"/>